<gene>
    <name evidence="1" type="ORF">COCVIDRAFT_24805</name>
</gene>
<sequence length="420" mass="46640">MSTNPNVTLAQSMGPIELLPSYLTSKVRPICQPSSLPVNTRFFTNQTALMYTLTSVWQEEPQRMISPSLTYLGNVLENCVVNSIQIDLDSQDRAANQLAFTEWGASVRTYVTCQISTATGPVFLNVTQSYDYVPDTVSFSQIEMFLGSGILSRDPMARASLWWGESLMSTYWTEVTAGMQNETRERSKDYWPTRKGSLYFVPQSDARIDDDGFFSYFHAQFIVATQPGKYEYPKPNSHPTIAELDSLRVYPNIWTPASNLAKAAYAMVLADLGQNTKEPTMLTDVELLRSFTSNLVSAQKKSVNAKPGPATQSYDDTDTGTLSVTPSVISAQYLCQVPHMRSPGSLLLAVLVADLIFLQTAWQLYKLICEHLLSRRYPDANSCHGCLSSPVESQVAHPVESTTGGKYLPVRQREIEVGVA</sequence>
<dbReference type="RefSeq" id="XP_014558772.1">
    <property type="nucleotide sequence ID" value="XM_014703286.1"/>
</dbReference>
<reference evidence="1 2" key="1">
    <citation type="journal article" date="2013" name="PLoS Genet.">
        <title>Comparative genome structure, secondary metabolite, and effector coding capacity across Cochliobolus pathogens.</title>
        <authorList>
            <person name="Condon B.J."/>
            <person name="Leng Y."/>
            <person name="Wu D."/>
            <person name="Bushley K.E."/>
            <person name="Ohm R.A."/>
            <person name="Otillar R."/>
            <person name="Martin J."/>
            <person name="Schackwitz W."/>
            <person name="Grimwood J."/>
            <person name="MohdZainudin N."/>
            <person name="Xue C."/>
            <person name="Wang R."/>
            <person name="Manning V.A."/>
            <person name="Dhillon B."/>
            <person name="Tu Z.J."/>
            <person name="Steffenson B.J."/>
            <person name="Salamov A."/>
            <person name="Sun H."/>
            <person name="Lowry S."/>
            <person name="LaButti K."/>
            <person name="Han J."/>
            <person name="Copeland A."/>
            <person name="Lindquist E."/>
            <person name="Barry K."/>
            <person name="Schmutz J."/>
            <person name="Baker S.E."/>
            <person name="Ciuffetti L.M."/>
            <person name="Grigoriev I.V."/>
            <person name="Zhong S."/>
            <person name="Turgeon B.G."/>
        </authorList>
    </citation>
    <scope>NUCLEOTIDE SEQUENCE [LARGE SCALE GENOMIC DNA]</scope>
    <source>
        <strain evidence="1 2">FI3</strain>
    </source>
</reference>
<dbReference type="OrthoDB" id="3220769at2759"/>
<protein>
    <submittedName>
        <fullName evidence="1">Uncharacterized protein</fullName>
    </submittedName>
</protein>
<organism evidence="1 2">
    <name type="scientific">Bipolaris victoriae (strain FI3)</name>
    <name type="common">Victoria blight of oats agent</name>
    <name type="synonym">Cochliobolus victoriae</name>
    <dbReference type="NCBI Taxonomy" id="930091"/>
    <lineage>
        <taxon>Eukaryota</taxon>
        <taxon>Fungi</taxon>
        <taxon>Dikarya</taxon>
        <taxon>Ascomycota</taxon>
        <taxon>Pezizomycotina</taxon>
        <taxon>Dothideomycetes</taxon>
        <taxon>Pleosporomycetidae</taxon>
        <taxon>Pleosporales</taxon>
        <taxon>Pleosporineae</taxon>
        <taxon>Pleosporaceae</taxon>
        <taxon>Bipolaris</taxon>
    </lineage>
</organism>
<dbReference type="AlphaFoldDB" id="W7EFC3"/>
<proteinExistence type="predicted"/>
<evidence type="ECO:0000313" key="1">
    <source>
        <dbReference type="EMBL" id="EUN29278.1"/>
    </source>
</evidence>
<accession>W7EFC3</accession>
<dbReference type="Proteomes" id="UP000054337">
    <property type="component" value="Unassembled WGS sequence"/>
</dbReference>
<dbReference type="GeneID" id="26253376"/>
<evidence type="ECO:0000313" key="2">
    <source>
        <dbReference type="Proteomes" id="UP000054337"/>
    </source>
</evidence>
<keyword evidence="2" id="KW-1185">Reference proteome</keyword>
<dbReference type="HOGENOM" id="CLU_042940_0_0_1"/>
<name>W7EFC3_BIPV3</name>
<dbReference type="EMBL" id="KI968714">
    <property type="protein sequence ID" value="EUN29278.1"/>
    <property type="molecule type" value="Genomic_DNA"/>
</dbReference>